<protein>
    <recommendedName>
        <fullName evidence="2">F-box domain-containing protein</fullName>
    </recommendedName>
</protein>
<feature type="transmembrane region" description="Helical" evidence="1">
    <location>
        <begin position="331"/>
        <end position="353"/>
    </location>
</feature>
<keyword evidence="1" id="KW-1133">Transmembrane helix</keyword>
<dbReference type="Pfam" id="PF23635">
    <property type="entry name" value="Beta-prop_AT5G49610-like"/>
    <property type="match status" value="1"/>
</dbReference>
<dbReference type="Pfam" id="PF12937">
    <property type="entry name" value="F-box-like"/>
    <property type="match status" value="1"/>
</dbReference>
<keyword evidence="1" id="KW-0472">Membrane</keyword>
<dbReference type="EnsemblPlants" id="TraesCS3B02G528600.1">
    <property type="protein sequence ID" value="TraesCS3B02G528600.1.cds1"/>
    <property type="gene ID" value="TraesCS3B02G528600"/>
</dbReference>
<dbReference type="AlphaFoldDB" id="A0A3B6G0Y0"/>
<accession>A0A3B6G0Y0</accession>
<dbReference type="Proteomes" id="UP000019116">
    <property type="component" value="Chromosome 3B"/>
</dbReference>
<organism evidence="3">
    <name type="scientific">Triticum aestivum</name>
    <name type="common">Wheat</name>
    <dbReference type="NCBI Taxonomy" id="4565"/>
    <lineage>
        <taxon>Eukaryota</taxon>
        <taxon>Viridiplantae</taxon>
        <taxon>Streptophyta</taxon>
        <taxon>Embryophyta</taxon>
        <taxon>Tracheophyta</taxon>
        <taxon>Spermatophyta</taxon>
        <taxon>Magnoliopsida</taxon>
        <taxon>Liliopsida</taxon>
        <taxon>Poales</taxon>
        <taxon>Poaceae</taxon>
        <taxon>BOP clade</taxon>
        <taxon>Pooideae</taxon>
        <taxon>Triticodae</taxon>
        <taxon>Triticeae</taxon>
        <taxon>Triticinae</taxon>
        <taxon>Triticum</taxon>
    </lineage>
</organism>
<dbReference type="Gramene" id="TraesCS3B03G1317900.1">
    <property type="protein sequence ID" value="TraesCS3B03G1317900.1.CDS1"/>
    <property type="gene ID" value="TraesCS3B03G1317900"/>
</dbReference>
<sequence>MTKKEFRCDAAAAIGTSLPEELHLEILRRLSPIPHVLARASAVCREWRRVVNNPEFLRELYLARSGAPVTVGFFHNADDGEYPRRFVEAQPGDPLRLSFKFIDRTINWQFVDCRHGRVLLKDRPSHRFLLWHPMSGDHHLVLKGPPVSGEQESTGVTLICDCGVVPGDDEADKIGQRTLCHASHFGVAIVCNHRRTGCLEATIYSSVTGEWSSPLQLPNSARQIRPEPCAVISKTLYQPLCDYLVLAYDTEQGSLTTFKRPNCGNIRLFKAGTAVLGLAGVLGFTLRLWARYANAWVLQKMIDLTEILHGLSTAPSPRTDPRFNFMPPVKIIGVADQGDVLFLWTMIGIFMLCPESMEVKKVHQTSANMNVVYPYGAFYVPPAARTQKLRHRPKSR</sequence>
<reference evidence="3" key="2">
    <citation type="submission" date="2018-10" db="UniProtKB">
        <authorList>
            <consortium name="EnsemblPlants"/>
        </authorList>
    </citation>
    <scope>IDENTIFICATION</scope>
</reference>
<dbReference type="Gramene" id="TraesCS3B02G528600.1">
    <property type="protein sequence ID" value="TraesCS3B02G528600.1.cds1"/>
    <property type="gene ID" value="TraesCS3B02G528600"/>
</dbReference>
<dbReference type="Gramene" id="TraesCLE_scaffold_126663_01G000200.1">
    <property type="protein sequence ID" value="TraesCLE_scaffold_126663_01G000200.1"/>
    <property type="gene ID" value="TraesCLE_scaffold_126663_01G000200"/>
</dbReference>
<dbReference type="PANTHER" id="PTHR32133">
    <property type="entry name" value="OS07G0120400 PROTEIN"/>
    <property type="match status" value="1"/>
</dbReference>
<dbReference type="OMA" id="TAGFFHN"/>
<dbReference type="SUPFAM" id="SSF81383">
    <property type="entry name" value="F-box domain"/>
    <property type="match status" value="1"/>
</dbReference>
<keyword evidence="1" id="KW-0812">Transmembrane</keyword>
<dbReference type="Gene3D" id="1.20.1280.50">
    <property type="match status" value="1"/>
</dbReference>
<dbReference type="InterPro" id="IPR036047">
    <property type="entry name" value="F-box-like_dom_sf"/>
</dbReference>
<feature type="transmembrane region" description="Helical" evidence="1">
    <location>
        <begin position="268"/>
        <end position="290"/>
    </location>
</feature>
<dbReference type="PROSITE" id="PS50181">
    <property type="entry name" value="FBOX"/>
    <property type="match status" value="1"/>
</dbReference>
<evidence type="ECO:0000313" key="4">
    <source>
        <dbReference type="Proteomes" id="UP000019116"/>
    </source>
</evidence>
<keyword evidence="4" id="KW-1185">Reference proteome</keyword>
<reference evidence="3" key="1">
    <citation type="submission" date="2018-08" db="EMBL/GenBank/DDBJ databases">
        <authorList>
            <person name="Rossello M."/>
        </authorList>
    </citation>
    <scope>NUCLEOTIDE SEQUENCE [LARGE SCALE GENOMIC DNA]</scope>
    <source>
        <strain evidence="3">cv. Chinese Spring</strain>
    </source>
</reference>
<evidence type="ECO:0000256" key="1">
    <source>
        <dbReference type="SAM" id="Phobius"/>
    </source>
</evidence>
<dbReference type="InterPro" id="IPR001810">
    <property type="entry name" value="F-box_dom"/>
</dbReference>
<dbReference type="InterPro" id="IPR056594">
    <property type="entry name" value="AT5G49610-like_b-prop"/>
</dbReference>
<proteinExistence type="predicted"/>
<feature type="domain" description="F-box" evidence="2">
    <location>
        <begin position="12"/>
        <end position="60"/>
    </location>
</feature>
<dbReference type="Gramene" id="TraesWEE_scaffold_127317_01G000200.1">
    <property type="protein sequence ID" value="TraesWEE_scaffold_127317_01G000200.1"/>
    <property type="gene ID" value="TraesWEE_scaffold_127317_01G000200"/>
</dbReference>
<dbReference type="PANTHER" id="PTHR32133:SF383">
    <property type="entry name" value="OS10G0144800 PROTEIN"/>
    <property type="match status" value="1"/>
</dbReference>
<evidence type="ECO:0000313" key="3">
    <source>
        <dbReference type="EnsemblPlants" id="TraesCS3B02G528600.1.cds1"/>
    </source>
</evidence>
<dbReference type="SMART" id="SM00256">
    <property type="entry name" value="FBOX"/>
    <property type="match status" value="1"/>
</dbReference>
<dbReference type="Gramene" id="TraesROB_scaffold_122874_01G000200.1">
    <property type="protein sequence ID" value="TraesROB_scaffold_122874_01G000200.1"/>
    <property type="gene ID" value="TraesROB_scaffold_122874_01G000200"/>
</dbReference>
<evidence type="ECO:0000259" key="2">
    <source>
        <dbReference type="PROSITE" id="PS50181"/>
    </source>
</evidence>
<name>A0A3B6G0Y0_WHEAT</name>
<dbReference type="OrthoDB" id="685706at2759"/>